<feature type="transmembrane region" description="Helical" evidence="1">
    <location>
        <begin position="159"/>
        <end position="177"/>
    </location>
</feature>
<keyword evidence="1" id="KW-1133">Transmembrane helix</keyword>
<keyword evidence="1" id="KW-0812">Transmembrane</keyword>
<feature type="transmembrane region" description="Helical" evidence="1">
    <location>
        <begin position="34"/>
        <end position="53"/>
    </location>
</feature>
<dbReference type="RefSeq" id="WP_208428665.1">
    <property type="nucleotide sequence ID" value="NZ_JAEPRJ010000001.1"/>
</dbReference>
<keyword evidence="3" id="KW-1185">Reference proteome</keyword>
<dbReference type="EMBL" id="JAEPRJ010000001">
    <property type="protein sequence ID" value="MBK5897161.1"/>
    <property type="molecule type" value="Genomic_DNA"/>
</dbReference>
<name>A0ABS1IZ43_9FIRM</name>
<evidence type="ECO:0000256" key="1">
    <source>
        <dbReference type="SAM" id="Phobius"/>
    </source>
</evidence>
<sequence length="469" mass="52689">MTVDDPKHYFLQDCYIFFSVPLCAAFGMLQFGDIFKAVGITLFVCAFCIIYKLYDRYTRAALDNKKCGIKQEIFSVSGFIFTVCVAVFSDISTLRWLFLIGILLSVFFSGIISSFMSVFAYVLITTIFTEATPEYVAKSLLTAVILIILTRYYSDFVSLVYSIICLLSFEAAFFLILHGMDMEMLFSLYYLKEALIITICVIIGWLMFKQINSIIKEAEVTEGTEAKDETVDLDEKDGKAVSDVMESEIKVADVEKSNKDVDTTSVEQEIILTETVVAGTVGTNDIVLTDKEPEDKDYSYLLSENNTAYKLISANEELFNKASRTSKLVKDIAKLIEGRVSLAEVGSFFAECGRAVSNNYVKEGLILAKENNFPIEVTDFIKEHNFKLGYPRSKETAITMIVCKLNQTIDFLDGKGLKRSVTAIVDIVMDSCLMAGRLDASGLSLNEYKFIKDYLLEEARVSYDYFSGE</sequence>
<evidence type="ECO:0000313" key="2">
    <source>
        <dbReference type="EMBL" id="MBK5897161.1"/>
    </source>
</evidence>
<keyword evidence="1" id="KW-0472">Membrane</keyword>
<accession>A0ABS1IZ43</accession>
<reference evidence="2 3" key="1">
    <citation type="submission" date="2021-01" db="EMBL/GenBank/DDBJ databases">
        <title>Isolation and description of Catonella massiliensis sp. nov., a novel Catonella species, isolated from a stable periodontitis subject.</title>
        <authorList>
            <person name="Antezack A."/>
            <person name="Boxberger M."/>
            <person name="La Scola B."/>
            <person name="Monnet-Corti V."/>
        </authorList>
    </citation>
    <scope>NUCLEOTIDE SEQUENCE [LARGE SCALE GENOMIC DNA]</scope>
    <source>
        <strain evidence="2 3">Marseille-Q4567</strain>
    </source>
</reference>
<comment type="caution">
    <text evidence="2">The sequence shown here is derived from an EMBL/GenBank/DDBJ whole genome shotgun (WGS) entry which is preliminary data.</text>
</comment>
<feature type="transmembrane region" description="Helical" evidence="1">
    <location>
        <begin position="189"/>
        <end position="208"/>
    </location>
</feature>
<feature type="transmembrane region" description="Helical" evidence="1">
    <location>
        <begin position="73"/>
        <end position="91"/>
    </location>
</feature>
<organism evidence="2 3">
    <name type="scientific">Catonella massiliensis</name>
    <dbReference type="NCBI Taxonomy" id="2799636"/>
    <lineage>
        <taxon>Bacteria</taxon>
        <taxon>Bacillati</taxon>
        <taxon>Bacillota</taxon>
        <taxon>Clostridia</taxon>
        <taxon>Lachnospirales</taxon>
        <taxon>Lachnospiraceae</taxon>
        <taxon>Catonella</taxon>
    </lineage>
</organism>
<evidence type="ECO:0000313" key="3">
    <source>
        <dbReference type="Proteomes" id="UP000604730"/>
    </source>
</evidence>
<protein>
    <submittedName>
        <fullName evidence="2">Uncharacterized protein</fullName>
    </submittedName>
</protein>
<feature type="transmembrane region" description="Helical" evidence="1">
    <location>
        <begin position="135"/>
        <end position="153"/>
    </location>
</feature>
<feature type="transmembrane region" description="Helical" evidence="1">
    <location>
        <begin position="97"/>
        <end position="123"/>
    </location>
</feature>
<gene>
    <name evidence="2" type="ORF">JJN12_05080</name>
</gene>
<dbReference type="Proteomes" id="UP000604730">
    <property type="component" value="Unassembled WGS sequence"/>
</dbReference>
<proteinExistence type="predicted"/>